<reference evidence="3" key="2">
    <citation type="submission" date="2020-09" db="EMBL/GenBank/DDBJ databases">
        <authorList>
            <person name="Sun Q."/>
            <person name="Zhou Y."/>
        </authorList>
    </citation>
    <scope>NUCLEOTIDE SEQUENCE</scope>
    <source>
        <strain evidence="3">CGMCC 1.15290</strain>
    </source>
</reference>
<protein>
    <recommendedName>
        <fullName evidence="2">Peptidase M14 domain-containing protein</fullName>
    </recommendedName>
</protein>
<evidence type="ECO:0000259" key="2">
    <source>
        <dbReference type="Pfam" id="PF00246"/>
    </source>
</evidence>
<dbReference type="GO" id="GO:0004181">
    <property type="term" value="F:metallocarboxypeptidase activity"/>
    <property type="evidence" value="ECO:0007669"/>
    <property type="project" value="InterPro"/>
</dbReference>
<dbReference type="GO" id="GO:0006508">
    <property type="term" value="P:proteolysis"/>
    <property type="evidence" value="ECO:0007669"/>
    <property type="project" value="InterPro"/>
</dbReference>
<dbReference type="SUPFAM" id="SSF53187">
    <property type="entry name" value="Zn-dependent exopeptidases"/>
    <property type="match status" value="1"/>
</dbReference>
<dbReference type="InterPro" id="IPR000834">
    <property type="entry name" value="Peptidase_M14"/>
</dbReference>
<accession>A0A917IZA6</accession>
<feature type="signal peptide" evidence="1">
    <location>
        <begin position="1"/>
        <end position="18"/>
    </location>
</feature>
<dbReference type="AlphaFoldDB" id="A0A917IZA6"/>
<dbReference type="EMBL" id="BMIB01000003">
    <property type="protein sequence ID" value="GGH69792.1"/>
    <property type="molecule type" value="Genomic_DNA"/>
</dbReference>
<name>A0A917IZA6_9BACT</name>
<gene>
    <name evidence="3" type="ORF">GCM10011379_27440</name>
</gene>
<dbReference type="RefSeq" id="WP_188953146.1">
    <property type="nucleotide sequence ID" value="NZ_BMIB01000003.1"/>
</dbReference>
<evidence type="ECO:0000313" key="3">
    <source>
        <dbReference type="EMBL" id="GGH69792.1"/>
    </source>
</evidence>
<dbReference type="Pfam" id="PF00246">
    <property type="entry name" value="Peptidase_M14"/>
    <property type="match status" value="1"/>
</dbReference>
<organism evidence="3 4">
    <name type="scientific">Filimonas zeae</name>
    <dbReference type="NCBI Taxonomy" id="1737353"/>
    <lineage>
        <taxon>Bacteria</taxon>
        <taxon>Pseudomonadati</taxon>
        <taxon>Bacteroidota</taxon>
        <taxon>Chitinophagia</taxon>
        <taxon>Chitinophagales</taxon>
        <taxon>Chitinophagaceae</taxon>
        <taxon>Filimonas</taxon>
    </lineage>
</organism>
<comment type="caution">
    <text evidence="3">The sequence shown here is derived from an EMBL/GenBank/DDBJ whole genome shotgun (WGS) entry which is preliminary data.</text>
</comment>
<sequence>MRKTIMLALLLFCVKAQTQVLQTPFENSAGRQTATYAECIRFYKQLNSYSSRVSIKEMGSSDAGYPYHLVLFSNDGVADPAAWHKKGKLVILVNNGIHPGEPDGIDASMLLLRDLATGKAHIPDNIALAVIPVYNIGGAFNRNSYSRVNQDGPESYGFRGNAQNLDLNRDFTKNDSREARSFAQIFHWLNPDILIDNHVSDGADYQYTMTLLSTQWNKMGGALGTFLHDVFQPALFEGMEKKGWPLTPYVNFEAGNPEKGWEAFYDPPRYSSGYAALFNTIAFMPETHMLKPFPTRVQATRAMMETIVTKASAYARDIKEKRRQDIAAYASDGRAALRWQADTTRWDTLLFRGYETATKTSEVTGMPRLYYDHTRPFEKTVKFFNYYAPVQHVNVPEAYVIPQGWHEVVELLRLNKVVMRQLTRDTVMRLGVYRIADYRSSARPYEKHHRNSQVKVNSTTEAIALRKGDYIINTHQPARRFLVEMLEPEGDDSYFAWNFFDAILQQKEGYSDYRWEDVAAEWMKTHPEVKQVLDAKKKTDSAFAANASAQLEFVYKHSPYYEPEHMRYPVYRME</sequence>
<keyword evidence="4" id="KW-1185">Reference proteome</keyword>
<dbReference type="Proteomes" id="UP000627292">
    <property type="component" value="Unassembled WGS sequence"/>
</dbReference>
<dbReference type="Gene3D" id="3.40.630.10">
    <property type="entry name" value="Zn peptidases"/>
    <property type="match status" value="1"/>
</dbReference>
<reference evidence="3" key="1">
    <citation type="journal article" date="2014" name="Int. J. Syst. Evol. Microbiol.">
        <title>Complete genome sequence of Corynebacterium casei LMG S-19264T (=DSM 44701T), isolated from a smear-ripened cheese.</title>
        <authorList>
            <consortium name="US DOE Joint Genome Institute (JGI-PGF)"/>
            <person name="Walter F."/>
            <person name="Albersmeier A."/>
            <person name="Kalinowski J."/>
            <person name="Ruckert C."/>
        </authorList>
    </citation>
    <scope>NUCLEOTIDE SEQUENCE</scope>
    <source>
        <strain evidence="3">CGMCC 1.15290</strain>
    </source>
</reference>
<feature type="domain" description="Peptidase M14" evidence="2">
    <location>
        <begin position="42"/>
        <end position="174"/>
    </location>
</feature>
<proteinExistence type="predicted"/>
<dbReference type="CDD" id="cd06241">
    <property type="entry name" value="M14-like"/>
    <property type="match status" value="1"/>
</dbReference>
<feature type="chain" id="PRO_5036688300" description="Peptidase M14 domain-containing protein" evidence="1">
    <location>
        <begin position="19"/>
        <end position="574"/>
    </location>
</feature>
<dbReference type="GO" id="GO:0008270">
    <property type="term" value="F:zinc ion binding"/>
    <property type="evidence" value="ECO:0007669"/>
    <property type="project" value="InterPro"/>
</dbReference>
<keyword evidence="1" id="KW-0732">Signal</keyword>
<evidence type="ECO:0000313" key="4">
    <source>
        <dbReference type="Proteomes" id="UP000627292"/>
    </source>
</evidence>
<evidence type="ECO:0000256" key="1">
    <source>
        <dbReference type="SAM" id="SignalP"/>
    </source>
</evidence>